<dbReference type="Pfam" id="PF00356">
    <property type="entry name" value="LacI"/>
    <property type="match status" value="1"/>
</dbReference>
<sequence>MATIYDIAKKAGVSITTVSRVINNHPYVKDSTRKKVKKLLKEASYVPNSNASSLVRKTTNTIAVILPDITNNFFATLFHGAEEKANENGFAVIFGNTNEDIVREEEYIRMFMERRVDGLMLDPISQESHILKPIFKNEIPLVILDREIKGITTSYVGSNNKESASALVEYLIGLGHRRIGLITGLQGISVYRKRTEGYLTALADTGININSDYIKVGKKPIKEVGYLLAQEIVKVSPRPTALFAANNFLAIGAVKGLKELGIKVPEDIAIVCFDDFDNGSVLNPFFTSMNQPAYEIGLIAMELLIKQIKKEINDPERIILASSLCVRHST</sequence>
<dbReference type="AlphaFoldDB" id="A0A8A7K4X7"/>
<dbReference type="PANTHER" id="PTHR30146:SF148">
    <property type="entry name" value="HTH-TYPE TRANSCRIPTIONAL REPRESSOR PURR-RELATED"/>
    <property type="match status" value="1"/>
</dbReference>
<dbReference type="GO" id="GO:0003700">
    <property type="term" value="F:DNA-binding transcription factor activity"/>
    <property type="evidence" value="ECO:0007669"/>
    <property type="project" value="TreeGrafter"/>
</dbReference>
<dbReference type="SUPFAM" id="SSF53822">
    <property type="entry name" value="Periplasmic binding protein-like I"/>
    <property type="match status" value="1"/>
</dbReference>
<dbReference type="Gene3D" id="3.40.50.2300">
    <property type="match status" value="2"/>
</dbReference>
<accession>A0A8A7K4X7</accession>
<reference evidence="6" key="1">
    <citation type="submission" date="2019-12" db="EMBL/GenBank/DDBJ databases">
        <authorList>
            <person name="zhang j."/>
            <person name="sun C.M."/>
        </authorList>
    </citation>
    <scope>NUCLEOTIDE SEQUENCE</scope>
    <source>
        <strain evidence="6">NS-1</strain>
    </source>
</reference>
<dbReference type="GO" id="GO:0000976">
    <property type="term" value="F:transcription cis-regulatory region binding"/>
    <property type="evidence" value="ECO:0007669"/>
    <property type="project" value="TreeGrafter"/>
</dbReference>
<evidence type="ECO:0000256" key="4">
    <source>
        <dbReference type="ARBA" id="ARBA00023163"/>
    </source>
</evidence>
<dbReference type="KEGG" id="ifn:GM661_01475"/>
<dbReference type="Proteomes" id="UP000665020">
    <property type="component" value="Chromosome"/>
</dbReference>
<dbReference type="PRINTS" id="PR00036">
    <property type="entry name" value="HTHLACI"/>
</dbReference>
<dbReference type="InterPro" id="IPR010982">
    <property type="entry name" value="Lambda_DNA-bd_dom_sf"/>
</dbReference>
<dbReference type="RefSeq" id="WP_230868448.1">
    <property type="nucleotide sequence ID" value="NZ_CP046640.1"/>
</dbReference>
<protein>
    <submittedName>
        <fullName evidence="6">Substrate-binding domain-containing protein</fullName>
    </submittedName>
</protein>
<dbReference type="InterPro" id="IPR028082">
    <property type="entry name" value="Peripla_BP_I"/>
</dbReference>
<dbReference type="InterPro" id="IPR046335">
    <property type="entry name" value="LacI/GalR-like_sensor"/>
</dbReference>
<organism evidence="6 7">
    <name type="scientific">Iocasia fonsfrigidae</name>
    <dbReference type="NCBI Taxonomy" id="2682810"/>
    <lineage>
        <taxon>Bacteria</taxon>
        <taxon>Bacillati</taxon>
        <taxon>Bacillota</taxon>
        <taxon>Clostridia</taxon>
        <taxon>Halanaerobiales</taxon>
        <taxon>Halanaerobiaceae</taxon>
        <taxon>Iocasia</taxon>
    </lineage>
</organism>
<dbReference type="PROSITE" id="PS00356">
    <property type="entry name" value="HTH_LACI_1"/>
    <property type="match status" value="1"/>
</dbReference>
<name>A0A8A7K4X7_9FIRM</name>
<evidence type="ECO:0000259" key="5">
    <source>
        <dbReference type="PROSITE" id="PS50932"/>
    </source>
</evidence>
<dbReference type="SMART" id="SM00354">
    <property type="entry name" value="HTH_LACI"/>
    <property type="match status" value="1"/>
</dbReference>
<dbReference type="Pfam" id="PF13377">
    <property type="entry name" value="Peripla_BP_3"/>
    <property type="match status" value="1"/>
</dbReference>
<evidence type="ECO:0000313" key="6">
    <source>
        <dbReference type="EMBL" id="QTL96736.1"/>
    </source>
</evidence>
<evidence type="ECO:0000256" key="2">
    <source>
        <dbReference type="ARBA" id="ARBA00023015"/>
    </source>
</evidence>
<dbReference type="PROSITE" id="PS50932">
    <property type="entry name" value="HTH_LACI_2"/>
    <property type="match status" value="1"/>
</dbReference>
<feature type="domain" description="HTH lacI-type" evidence="5">
    <location>
        <begin position="2"/>
        <end position="56"/>
    </location>
</feature>
<dbReference type="PANTHER" id="PTHR30146">
    <property type="entry name" value="LACI-RELATED TRANSCRIPTIONAL REPRESSOR"/>
    <property type="match status" value="1"/>
</dbReference>
<dbReference type="EMBL" id="CP046640">
    <property type="protein sequence ID" value="QTL96736.1"/>
    <property type="molecule type" value="Genomic_DNA"/>
</dbReference>
<proteinExistence type="predicted"/>
<dbReference type="Gene3D" id="1.10.260.40">
    <property type="entry name" value="lambda repressor-like DNA-binding domains"/>
    <property type="match status" value="1"/>
</dbReference>
<evidence type="ECO:0000256" key="3">
    <source>
        <dbReference type="ARBA" id="ARBA00023125"/>
    </source>
</evidence>
<dbReference type="InterPro" id="IPR000843">
    <property type="entry name" value="HTH_LacI"/>
</dbReference>
<gene>
    <name evidence="6" type="ORF">GM661_01475</name>
</gene>
<dbReference type="CDD" id="cd01392">
    <property type="entry name" value="HTH_LacI"/>
    <property type="match status" value="1"/>
</dbReference>
<keyword evidence="3" id="KW-0238">DNA-binding</keyword>
<evidence type="ECO:0000256" key="1">
    <source>
        <dbReference type="ARBA" id="ARBA00022491"/>
    </source>
</evidence>
<keyword evidence="1" id="KW-0678">Repressor</keyword>
<keyword evidence="7" id="KW-1185">Reference proteome</keyword>
<keyword evidence="2" id="KW-0805">Transcription regulation</keyword>
<evidence type="ECO:0000313" key="7">
    <source>
        <dbReference type="Proteomes" id="UP000665020"/>
    </source>
</evidence>
<dbReference type="SUPFAM" id="SSF47413">
    <property type="entry name" value="lambda repressor-like DNA-binding domains"/>
    <property type="match status" value="1"/>
</dbReference>
<dbReference type="CDD" id="cd06267">
    <property type="entry name" value="PBP1_LacI_sugar_binding-like"/>
    <property type="match status" value="1"/>
</dbReference>
<keyword evidence="4" id="KW-0804">Transcription</keyword>